<dbReference type="Proteomes" id="UP000237640">
    <property type="component" value="Unassembled WGS sequence"/>
</dbReference>
<name>A0A2T0MB19_9FLAO</name>
<accession>A0A2T0MB19</accession>
<keyword evidence="2" id="KW-1185">Reference proteome</keyword>
<organism evidence="1 2">
    <name type="scientific">Flagellimonas meridianipacifica</name>
    <dbReference type="NCBI Taxonomy" id="1080225"/>
    <lineage>
        <taxon>Bacteria</taxon>
        <taxon>Pseudomonadati</taxon>
        <taxon>Bacteroidota</taxon>
        <taxon>Flavobacteriia</taxon>
        <taxon>Flavobacteriales</taxon>
        <taxon>Flavobacteriaceae</taxon>
        <taxon>Flagellimonas</taxon>
    </lineage>
</organism>
<evidence type="ECO:0000313" key="2">
    <source>
        <dbReference type="Proteomes" id="UP000237640"/>
    </source>
</evidence>
<evidence type="ECO:0000313" key="1">
    <source>
        <dbReference type="EMBL" id="PRX54689.1"/>
    </source>
</evidence>
<dbReference type="OrthoDB" id="982075at2"/>
<dbReference type="RefSeq" id="WP_106146017.1">
    <property type="nucleotide sequence ID" value="NZ_PVYX01000002.1"/>
</dbReference>
<dbReference type="AlphaFoldDB" id="A0A2T0MB19"/>
<dbReference type="EMBL" id="PVYX01000002">
    <property type="protein sequence ID" value="PRX54689.1"/>
    <property type="molecule type" value="Genomic_DNA"/>
</dbReference>
<comment type="caution">
    <text evidence="1">The sequence shown here is derived from an EMBL/GenBank/DDBJ whole genome shotgun (WGS) entry which is preliminary data.</text>
</comment>
<proteinExistence type="predicted"/>
<gene>
    <name evidence="1" type="ORF">CLV81_3093</name>
</gene>
<reference evidence="1 2" key="1">
    <citation type="submission" date="2018-03" db="EMBL/GenBank/DDBJ databases">
        <title>Genomic Encyclopedia of Archaeal and Bacterial Type Strains, Phase II (KMG-II): from individual species to whole genera.</title>
        <authorList>
            <person name="Goeker M."/>
        </authorList>
    </citation>
    <scope>NUCLEOTIDE SEQUENCE [LARGE SCALE GENOMIC DNA]</scope>
    <source>
        <strain evidence="1 2">DSM 25027</strain>
    </source>
</reference>
<sequence length="94" mass="10933">MKNPNIIIIDKENVPFLNFPKEDVLNVKQERSQRCTSLFKAMRLGNLERQKVRILFKDDEGIKQVETTIWGVTNKRVILKKAINLPINRVLSVS</sequence>
<protein>
    <submittedName>
        <fullName evidence="1">Uncharacterized protein</fullName>
    </submittedName>
</protein>